<evidence type="ECO:0000313" key="12">
    <source>
        <dbReference type="Proteomes" id="UP000311919"/>
    </source>
</evidence>
<keyword evidence="4 7" id="KW-0371">Homeobox</keyword>
<evidence type="ECO:0000256" key="2">
    <source>
        <dbReference type="ARBA" id="ARBA00023015"/>
    </source>
</evidence>
<dbReference type="PROSITE" id="PS50071">
    <property type="entry name" value="HOMEOBOX_2"/>
    <property type="match status" value="1"/>
</dbReference>
<comment type="subcellular location">
    <subcellularLocation>
        <location evidence="1 7 8">Nucleus</location>
    </subcellularLocation>
</comment>
<evidence type="ECO:0000256" key="7">
    <source>
        <dbReference type="PROSITE-ProRule" id="PRU00108"/>
    </source>
</evidence>
<proteinExistence type="predicted"/>
<dbReference type="InterPro" id="IPR050255">
    <property type="entry name" value="POU_domain_TF"/>
</dbReference>
<dbReference type="GO" id="GO:0000981">
    <property type="term" value="F:DNA-binding transcription factor activity, RNA polymerase II-specific"/>
    <property type="evidence" value="ECO:0007669"/>
    <property type="project" value="InterPro"/>
</dbReference>
<dbReference type="InterPro" id="IPR001356">
    <property type="entry name" value="HD"/>
</dbReference>
<dbReference type="InterPro" id="IPR010982">
    <property type="entry name" value="Lambda_DNA-bd_dom_sf"/>
</dbReference>
<dbReference type="PRINTS" id="PR00028">
    <property type="entry name" value="POUDOMAIN"/>
</dbReference>
<name>A0A4Z2DR09_SCHJA</name>
<dbReference type="Pfam" id="PF00046">
    <property type="entry name" value="Homeodomain"/>
    <property type="match status" value="1"/>
</dbReference>
<dbReference type="PANTHER" id="PTHR11636:SF70">
    <property type="entry name" value="INHIBITORY POU PROTEIN"/>
    <property type="match status" value="1"/>
</dbReference>
<evidence type="ECO:0000313" key="11">
    <source>
        <dbReference type="EMBL" id="TNN18872.1"/>
    </source>
</evidence>
<dbReference type="InterPro" id="IPR001387">
    <property type="entry name" value="Cro/C1-type_HTH"/>
</dbReference>
<evidence type="ECO:0000256" key="5">
    <source>
        <dbReference type="ARBA" id="ARBA00023163"/>
    </source>
</evidence>
<dbReference type="PROSITE" id="PS00027">
    <property type="entry name" value="HOMEOBOX_1"/>
    <property type="match status" value="1"/>
</dbReference>
<dbReference type="PROSITE" id="PS51179">
    <property type="entry name" value="POU_3"/>
    <property type="match status" value="1"/>
</dbReference>
<dbReference type="CDD" id="cd00086">
    <property type="entry name" value="homeodomain"/>
    <property type="match status" value="1"/>
</dbReference>
<dbReference type="AlphaFoldDB" id="A0A4Z2DR09"/>
<dbReference type="GO" id="GO:0005634">
    <property type="term" value="C:nucleus"/>
    <property type="evidence" value="ECO:0007669"/>
    <property type="project" value="UniProtKB-SubCell"/>
</dbReference>
<dbReference type="PANTHER" id="PTHR11636">
    <property type="entry name" value="POU DOMAIN"/>
    <property type="match status" value="1"/>
</dbReference>
<reference evidence="11 12" key="1">
    <citation type="submission" date="2019-03" db="EMBL/GenBank/DDBJ databases">
        <title>An improved genome assembly of the fluke Schistosoma japonicum.</title>
        <authorList>
            <person name="Hu W."/>
            <person name="Luo F."/>
            <person name="Yin M."/>
            <person name="Mo X."/>
            <person name="Sun C."/>
            <person name="Wu Q."/>
            <person name="Zhu B."/>
            <person name="Xiang M."/>
            <person name="Wang J."/>
            <person name="Wang Y."/>
            <person name="Zhang T."/>
            <person name="Xu B."/>
            <person name="Zheng H."/>
            <person name="Feng Z."/>
        </authorList>
    </citation>
    <scope>NUCLEOTIDE SEQUENCE [LARGE SCALE GENOMIC DNA]</scope>
    <source>
        <strain evidence="11">HuSjv2</strain>
        <tissue evidence="11">Worms</tissue>
    </source>
</reference>
<keyword evidence="3 7" id="KW-0238">DNA-binding</keyword>
<organism evidence="11 12">
    <name type="scientific">Schistosoma japonicum</name>
    <name type="common">Blood fluke</name>
    <dbReference type="NCBI Taxonomy" id="6182"/>
    <lineage>
        <taxon>Eukaryota</taxon>
        <taxon>Metazoa</taxon>
        <taxon>Spiralia</taxon>
        <taxon>Lophotrochozoa</taxon>
        <taxon>Platyhelminthes</taxon>
        <taxon>Trematoda</taxon>
        <taxon>Digenea</taxon>
        <taxon>Strigeidida</taxon>
        <taxon>Schistosomatoidea</taxon>
        <taxon>Schistosomatidae</taxon>
        <taxon>Schistosoma</taxon>
    </lineage>
</organism>
<dbReference type="OrthoDB" id="6358449at2759"/>
<keyword evidence="6 7" id="KW-0539">Nucleus</keyword>
<dbReference type="EMBL" id="SKCS01000064">
    <property type="protein sequence ID" value="TNN18872.1"/>
    <property type="molecule type" value="Genomic_DNA"/>
</dbReference>
<dbReference type="Gene3D" id="1.10.10.60">
    <property type="entry name" value="Homeodomain-like"/>
    <property type="match status" value="1"/>
</dbReference>
<dbReference type="SMART" id="SM00352">
    <property type="entry name" value="POU"/>
    <property type="match status" value="1"/>
</dbReference>
<dbReference type="Pfam" id="PF00157">
    <property type="entry name" value="Pou"/>
    <property type="match status" value="1"/>
</dbReference>
<dbReference type="SUPFAM" id="SSF46689">
    <property type="entry name" value="Homeodomain-like"/>
    <property type="match status" value="1"/>
</dbReference>
<dbReference type="CDD" id="cd00093">
    <property type="entry name" value="HTH_XRE"/>
    <property type="match status" value="1"/>
</dbReference>
<dbReference type="InterPro" id="IPR017970">
    <property type="entry name" value="Homeobox_CS"/>
</dbReference>
<feature type="domain" description="POU-specific" evidence="10">
    <location>
        <begin position="154"/>
        <end position="231"/>
    </location>
</feature>
<feature type="domain" description="Homeobox" evidence="9">
    <location>
        <begin position="278"/>
        <end position="339"/>
    </location>
</feature>
<dbReference type="GO" id="GO:0000978">
    <property type="term" value="F:RNA polymerase II cis-regulatory region sequence-specific DNA binding"/>
    <property type="evidence" value="ECO:0007669"/>
    <property type="project" value="TreeGrafter"/>
</dbReference>
<feature type="DNA-binding region" description="Homeobox" evidence="7">
    <location>
        <begin position="280"/>
        <end position="340"/>
    </location>
</feature>
<dbReference type="STRING" id="6182.A0A4Z2DR09"/>
<dbReference type="SMART" id="SM00389">
    <property type="entry name" value="HOX"/>
    <property type="match status" value="1"/>
</dbReference>
<keyword evidence="5" id="KW-0804">Transcription</keyword>
<evidence type="ECO:0000256" key="1">
    <source>
        <dbReference type="ARBA" id="ARBA00004123"/>
    </source>
</evidence>
<evidence type="ECO:0000259" key="10">
    <source>
        <dbReference type="PROSITE" id="PS51179"/>
    </source>
</evidence>
<dbReference type="InterPro" id="IPR000327">
    <property type="entry name" value="POU_dom"/>
</dbReference>
<evidence type="ECO:0000256" key="6">
    <source>
        <dbReference type="ARBA" id="ARBA00023242"/>
    </source>
</evidence>
<evidence type="ECO:0000256" key="8">
    <source>
        <dbReference type="RuleBase" id="RU000682"/>
    </source>
</evidence>
<sequence>MNLNSSLFYVNKLNCLTFKQNEQNSLFQNRTLKFNENKSLGIDDDVTPYSTSETNNYFSHIHPLNSIIQQSDTVQQNSYNYEIDFCNGFESSTSFNLISNDNSHGQSSNLSLLMNNYHYQCNMLSSIWDKQSSLSSVSRNPFNSDSTITQTTDQPPNKLDNLAGFVKTFKRKRINLGITQAEVGRALGTLNLSGFGCLSQSTICRFESFALSHNNMLALKPVLEMWLKQMEEDLQLNQNIQGNLNSLNNTDYLVNSSYSLTNTLPVSIPLNSLKQSTLRQRRKRTSIMGKEKYILESFFQTISRRPSSEQLNQLAVQLNMQKCVIQVWFCNQRQKHKRLSKI</sequence>
<dbReference type="Gene3D" id="1.10.260.40">
    <property type="entry name" value="lambda repressor-like DNA-binding domains"/>
    <property type="match status" value="1"/>
</dbReference>
<dbReference type="FunFam" id="1.10.260.40:FF:000007">
    <property type="entry name" value="POU domain protein"/>
    <property type="match status" value="1"/>
</dbReference>
<keyword evidence="2" id="KW-0805">Transcription regulation</keyword>
<dbReference type="SUPFAM" id="SSF47413">
    <property type="entry name" value="lambda repressor-like DNA-binding domains"/>
    <property type="match status" value="1"/>
</dbReference>
<dbReference type="InterPro" id="IPR009057">
    <property type="entry name" value="Homeodomain-like_sf"/>
</dbReference>
<protein>
    <submittedName>
        <fullName evidence="11">Inhibitory POU protein</fullName>
    </submittedName>
</protein>
<comment type="caution">
    <text evidence="11">The sequence shown here is derived from an EMBL/GenBank/DDBJ whole genome shotgun (WGS) entry which is preliminary data.</text>
</comment>
<evidence type="ECO:0000256" key="3">
    <source>
        <dbReference type="ARBA" id="ARBA00023125"/>
    </source>
</evidence>
<evidence type="ECO:0000256" key="4">
    <source>
        <dbReference type="ARBA" id="ARBA00023155"/>
    </source>
</evidence>
<keyword evidence="12" id="KW-1185">Reference proteome</keyword>
<evidence type="ECO:0000259" key="9">
    <source>
        <dbReference type="PROSITE" id="PS50071"/>
    </source>
</evidence>
<accession>A0A4Z2DR09</accession>
<dbReference type="InterPro" id="IPR013847">
    <property type="entry name" value="POU"/>
</dbReference>
<dbReference type="Proteomes" id="UP000311919">
    <property type="component" value="Unassembled WGS sequence"/>
</dbReference>
<gene>
    <name evidence="11" type="ORF">EWB00_009859</name>
</gene>